<comment type="similarity">
    <text evidence="1">Belongs to the 3-oxoacid CoA-transferase subunit B family.</text>
</comment>
<dbReference type="InterPro" id="IPR004165">
    <property type="entry name" value="CoA_trans_fam_I"/>
</dbReference>
<dbReference type="NCBIfam" id="TIGR02428">
    <property type="entry name" value="pcaJ_scoB_fam"/>
    <property type="match status" value="1"/>
</dbReference>
<name>A0A2U0I1T8_9FLAO</name>
<dbReference type="GO" id="GO:0008410">
    <property type="term" value="F:CoA-transferase activity"/>
    <property type="evidence" value="ECO:0007669"/>
    <property type="project" value="InterPro"/>
</dbReference>
<dbReference type="FunFam" id="3.40.1080.10:FF:000001">
    <property type="entry name" value="Succinyl-coa:3-ketoacid-coenzyme a transferase subunit b"/>
    <property type="match status" value="1"/>
</dbReference>
<dbReference type="PANTHER" id="PTHR13707:SF57">
    <property type="entry name" value="SUCCINYL-COA:3-KETOACID COENZYME A TRANSFERASE SUBUNIT B-RELATED"/>
    <property type="match status" value="1"/>
</dbReference>
<dbReference type="PANTHER" id="PTHR13707">
    <property type="entry name" value="KETOACID-COENZYME A TRANSFERASE"/>
    <property type="match status" value="1"/>
</dbReference>
<dbReference type="OrthoDB" id="9778604at2"/>
<dbReference type="EMBL" id="QEHR01000004">
    <property type="protein sequence ID" value="PVW15066.1"/>
    <property type="molecule type" value="Genomic_DNA"/>
</dbReference>
<sequence length="218" mass="23385">MSLNKEQIAQRIAKEVKDGYYVNLGIGIPTLVANFVRDDIQVEFQSENGILGMGPFPFEGEEDPDLINAGKQTITALPGASFFDSAMSFSMIRGQHVDLTILGSMEVAQNGNIANWKIPGKMVKGMGGAMDLVASAENIIVAMMHTNRAGNSKLLKECTLPLTGVACVKKIVTNLAVLEVKDNAFHVLERAPGVSIAEIKEATEGDIVVNGDIPEIEL</sequence>
<dbReference type="PROSITE" id="PS01274">
    <property type="entry name" value="COA_TRANSF_2"/>
    <property type="match status" value="1"/>
</dbReference>
<organism evidence="3 4">
    <name type="scientific">Marixanthomonas spongiae</name>
    <dbReference type="NCBI Taxonomy" id="2174845"/>
    <lineage>
        <taxon>Bacteria</taxon>
        <taxon>Pseudomonadati</taxon>
        <taxon>Bacteroidota</taxon>
        <taxon>Flavobacteriia</taxon>
        <taxon>Flavobacteriales</taxon>
        <taxon>Flavobacteriaceae</taxon>
        <taxon>Marixanthomonas</taxon>
    </lineage>
</organism>
<evidence type="ECO:0000256" key="1">
    <source>
        <dbReference type="ARBA" id="ARBA00007047"/>
    </source>
</evidence>
<keyword evidence="4" id="KW-1185">Reference proteome</keyword>
<proteinExistence type="inferred from homology"/>
<comment type="caution">
    <text evidence="3">The sequence shown here is derived from an EMBL/GenBank/DDBJ whole genome shotgun (WGS) entry which is preliminary data.</text>
</comment>
<dbReference type="Pfam" id="PF01144">
    <property type="entry name" value="CoA_trans"/>
    <property type="match status" value="1"/>
</dbReference>
<dbReference type="AlphaFoldDB" id="A0A2U0I1T8"/>
<protein>
    <submittedName>
        <fullName evidence="3">Succinyl-CoA--3-ketoacid-CoA transferase</fullName>
    </submittedName>
</protein>
<dbReference type="SUPFAM" id="SSF100950">
    <property type="entry name" value="NagB/RpiA/CoA transferase-like"/>
    <property type="match status" value="1"/>
</dbReference>
<keyword evidence="2 3" id="KW-0808">Transferase</keyword>
<reference evidence="3 4" key="1">
    <citation type="submission" date="2018-04" db="EMBL/GenBank/DDBJ databases">
        <title>Marixanthomonas spongiae HN-E44 sp. nov., isolated from a marine sponge.</title>
        <authorList>
            <person name="Luo L."/>
            <person name="Zhuang L."/>
        </authorList>
    </citation>
    <scope>NUCLEOTIDE SEQUENCE [LARGE SCALE GENOMIC DNA]</scope>
    <source>
        <strain evidence="3 4">HN-E44</strain>
    </source>
</reference>
<evidence type="ECO:0000313" key="3">
    <source>
        <dbReference type="EMBL" id="PVW15066.1"/>
    </source>
</evidence>
<evidence type="ECO:0000256" key="2">
    <source>
        <dbReference type="ARBA" id="ARBA00022679"/>
    </source>
</evidence>
<dbReference type="Proteomes" id="UP000245962">
    <property type="component" value="Unassembled WGS sequence"/>
</dbReference>
<evidence type="ECO:0000313" key="4">
    <source>
        <dbReference type="Proteomes" id="UP000245962"/>
    </source>
</evidence>
<accession>A0A2U0I1T8</accession>
<dbReference type="InterPro" id="IPR012791">
    <property type="entry name" value="3-oxoacid_CoA-transf_B"/>
</dbReference>
<dbReference type="SMART" id="SM00882">
    <property type="entry name" value="CoA_trans"/>
    <property type="match status" value="1"/>
</dbReference>
<dbReference type="RefSeq" id="WP_116693960.1">
    <property type="nucleotide sequence ID" value="NZ_QEHR01000004.1"/>
</dbReference>
<dbReference type="InterPro" id="IPR037171">
    <property type="entry name" value="NagB/RpiA_transferase-like"/>
</dbReference>
<gene>
    <name evidence="3" type="ORF">DDV96_06560</name>
</gene>
<dbReference type="Gene3D" id="3.40.1080.10">
    <property type="entry name" value="Glutaconate Coenzyme A-transferase"/>
    <property type="match status" value="1"/>
</dbReference>
<dbReference type="InterPro" id="IPR004164">
    <property type="entry name" value="CoA_transf_AS"/>
</dbReference>